<protein>
    <recommendedName>
        <fullName evidence="20">Peptidase M28 domain-containing protein</fullName>
    </recommendedName>
</protein>
<dbReference type="Proteomes" id="UP000050792">
    <property type="component" value="Unassembled WGS sequence"/>
</dbReference>
<evidence type="ECO:0000256" key="5">
    <source>
        <dbReference type="ARBA" id="ARBA00022692"/>
    </source>
</evidence>
<keyword evidence="10 14" id="KW-1133">Transmembrane helix</keyword>
<dbReference type="InterPro" id="IPR045175">
    <property type="entry name" value="M28_fam"/>
</dbReference>
<evidence type="ECO:0000256" key="11">
    <source>
        <dbReference type="ARBA" id="ARBA00023049"/>
    </source>
</evidence>
<keyword evidence="12 14" id="KW-0472">Membrane</keyword>
<evidence type="ECO:0000259" key="17">
    <source>
        <dbReference type="Pfam" id="PF22249"/>
    </source>
</evidence>
<keyword evidence="5 14" id="KW-0812">Transmembrane</keyword>
<dbReference type="AlphaFoldDB" id="A0AA85FZY2"/>
<dbReference type="GO" id="GO:0008235">
    <property type="term" value="F:metalloexopeptidase activity"/>
    <property type="evidence" value="ECO:0007669"/>
    <property type="project" value="InterPro"/>
</dbReference>
<evidence type="ECO:0000259" key="16">
    <source>
        <dbReference type="Pfam" id="PF22248"/>
    </source>
</evidence>
<accession>A0AA85FZY2</accession>
<feature type="transmembrane region" description="Helical" evidence="14">
    <location>
        <begin position="46"/>
        <end position="63"/>
    </location>
</feature>
<dbReference type="InterPro" id="IPR007484">
    <property type="entry name" value="Peptidase_M28"/>
</dbReference>
<evidence type="ECO:0000259" key="15">
    <source>
        <dbReference type="Pfam" id="PF04389"/>
    </source>
</evidence>
<evidence type="ECO:0000256" key="3">
    <source>
        <dbReference type="ARBA" id="ARBA00010918"/>
    </source>
</evidence>
<name>A0AA85FZY2_9TREM</name>
<evidence type="ECO:0000256" key="8">
    <source>
        <dbReference type="ARBA" id="ARBA00022824"/>
    </source>
</evidence>
<evidence type="ECO:0000256" key="7">
    <source>
        <dbReference type="ARBA" id="ARBA00022801"/>
    </source>
</evidence>
<dbReference type="Pfam" id="PF04389">
    <property type="entry name" value="Peptidase_M28"/>
    <property type="match status" value="1"/>
</dbReference>
<evidence type="ECO:0000256" key="4">
    <source>
        <dbReference type="ARBA" id="ARBA00022670"/>
    </source>
</evidence>
<dbReference type="FunFam" id="3.40.630.10:FF:000008">
    <property type="entry name" value="Endoplasmic reticulum metallopeptidase 1"/>
    <property type="match status" value="1"/>
</dbReference>
<evidence type="ECO:0000256" key="10">
    <source>
        <dbReference type="ARBA" id="ARBA00022989"/>
    </source>
</evidence>
<reference evidence="18" key="1">
    <citation type="submission" date="2022-06" db="EMBL/GenBank/DDBJ databases">
        <authorList>
            <person name="Berger JAMES D."/>
            <person name="Berger JAMES D."/>
        </authorList>
    </citation>
    <scope>NUCLEOTIDE SEQUENCE [LARGE SCALE GENOMIC DNA]</scope>
</reference>
<keyword evidence="8" id="KW-0256">Endoplasmic reticulum</keyword>
<evidence type="ECO:0008006" key="20">
    <source>
        <dbReference type="Google" id="ProtNLM"/>
    </source>
</evidence>
<dbReference type="WBParaSite" id="SRDH1_74160.1">
    <property type="protein sequence ID" value="SRDH1_74160.1"/>
    <property type="gene ID" value="SRDH1_74160"/>
</dbReference>
<keyword evidence="13" id="KW-0325">Glycoprotein</keyword>
<keyword evidence="18" id="KW-1185">Reference proteome</keyword>
<keyword evidence="4" id="KW-0645">Protease</keyword>
<evidence type="ECO:0000256" key="2">
    <source>
        <dbReference type="ARBA" id="ARBA00004477"/>
    </source>
</evidence>
<dbReference type="PANTHER" id="PTHR12147:SF22">
    <property type="entry name" value="ENDOPLASMIC RETICULUM METALLOPEPTIDASE 1"/>
    <property type="match status" value="1"/>
</dbReference>
<keyword evidence="6" id="KW-0479">Metal-binding</keyword>
<dbReference type="InterPro" id="IPR053973">
    <property type="entry name" value="ERMP1-like_C"/>
</dbReference>
<evidence type="ECO:0000256" key="14">
    <source>
        <dbReference type="SAM" id="Phobius"/>
    </source>
</evidence>
<dbReference type="InterPro" id="IPR053974">
    <property type="entry name" value="ERMP1_1-A_TM"/>
</dbReference>
<evidence type="ECO:0000313" key="18">
    <source>
        <dbReference type="Proteomes" id="UP000050792"/>
    </source>
</evidence>
<feature type="transmembrane region" description="Helical" evidence="14">
    <location>
        <begin position="493"/>
        <end position="511"/>
    </location>
</feature>
<dbReference type="GO" id="GO:0005789">
    <property type="term" value="C:endoplasmic reticulum membrane"/>
    <property type="evidence" value="ECO:0007669"/>
    <property type="project" value="UniProtKB-SubCell"/>
</dbReference>
<feature type="domain" description="Endoplasmic reticulum metallopeptidase 1/1-A TM" evidence="17">
    <location>
        <begin position="549"/>
        <end position="661"/>
    </location>
</feature>
<keyword evidence="11" id="KW-0482">Metalloprotease</keyword>
<dbReference type="Pfam" id="PF22248">
    <property type="entry name" value="ERMP1_C"/>
    <property type="match status" value="1"/>
</dbReference>
<feature type="transmembrane region" description="Helical" evidence="14">
    <location>
        <begin position="646"/>
        <end position="665"/>
    </location>
</feature>
<feature type="transmembrane region" description="Helical" evidence="14">
    <location>
        <begin position="677"/>
        <end position="700"/>
    </location>
</feature>
<organism evidence="18 19">
    <name type="scientific">Schistosoma rodhaini</name>
    <dbReference type="NCBI Taxonomy" id="6188"/>
    <lineage>
        <taxon>Eukaryota</taxon>
        <taxon>Metazoa</taxon>
        <taxon>Spiralia</taxon>
        <taxon>Lophotrochozoa</taxon>
        <taxon>Platyhelminthes</taxon>
        <taxon>Trematoda</taxon>
        <taxon>Digenea</taxon>
        <taxon>Strigeidida</taxon>
        <taxon>Schistosomatoidea</taxon>
        <taxon>Schistosomatidae</taxon>
        <taxon>Schistosoma</taxon>
    </lineage>
</organism>
<keyword evidence="9" id="KW-0862">Zinc</keyword>
<feature type="domain" description="Peptidase M28" evidence="15">
    <location>
        <begin position="169"/>
        <end position="357"/>
    </location>
</feature>
<evidence type="ECO:0000256" key="1">
    <source>
        <dbReference type="ARBA" id="ARBA00001947"/>
    </source>
</evidence>
<evidence type="ECO:0000256" key="12">
    <source>
        <dbReference type="ARBA" id="ARBA00023136"/>
    </source>
</evidence>
<dbReference type="Pfam" id="PF22249">
    <property type="entry name" value="ERMP1-TM"/>
    <property type="match status" value="1"/>
</dbReference>
<proteinExistence type="inferred from homology"/>
<feature type="transmembrane region" description="Helical" evidence="14">
    <location>
        <begin position="558"/>
        <end position="589"/>
    </location>
</feature>
<sequence>MSGVRQRKAKTLQDDNSSAHQGLKYARSECSEYSTSDKFVDRPYSLFWLCSVIVIFLACFIIWDDSSDCWSCSDSSCNSFDVVSVRSHLINVTNIGSRTAGSIANEVAAADYLRNELKLIESVSNKTVLVVSLDEHRSSYSSFRALSHVSSYNNVRNFALRFHDLRAKGGNDSKLAFLINCHYDTAPGSPGASDAFVNCAVMLEVCRILATGSLILFNDLIFLFNGAEESMLLSSHAFITQHKWATDIVAFMNLEGAGAAKRLFLFQSGPGPSSDVLLEAYANSFKQPLASVLGEDLFQFGLVLSDTDYRIFRDYGLVPGLDLAYIQDGYVYHTPYDTESRISDRCLRLLGCNILSFVQLIAKDERIQGFIKLTPINHTETLLRVSASGSPLGRNSVPPLVTRSATVRNVYFDLFGTFVIIVPWGVWKTVNHLLFLFLCFLIFRARRLVYVRWCRFVAALLVQVITTLLGFVFSVVLGLLYHHYGCRMVWYSNHYNIVGMFVLPVIWWFVWSQTYLFKIPEGSVFKFLGISNRFSRIWQHNALDYFYSLETDFFDSSVFLIALQSFLLSSINAPSSYVYTFWVVFGLIFKMSDIRKASSIKLKLCQTVRFVSFIAIVSIHTYNLNLFLNFMIPIMGRSGNSIKPDLFLSCCIFIIMLPVMLPSLGRLQCTSRTGSKYLSLMLLNACLSYTILIHASNYGFPYSIQPSPNFSDPLVSPRYQRLFVFHTNRYLRHIPDSPEITEEESHILIVPIDANGIRYLTPNSYPMSALRLFMNSNEHNQSKFKGIKELVDAEPAVCNYSQPYCGVASVYPFLHIIRYFYRVPAEFHKIEPNVNLKLLSRKLLMNYLPNGRLSWNFTFSVVSGPPHTHILIRTDGNYTKLTAWSFASTAMYPSSMPLPPPLISDIPSNKGEHYFLYHLNAAAFGEHGVLWETPWTFWVVFESQEVLSQSSYIDVAIAGLYVDEGVSTRSPPLSDFLSRLPPWVTVTWGCAVYDHWRFHLN</sequence>
<feature type="transmembrane region" description="Helical" evidence="14">
    <location>
        <begin position="610"/>
        <end position="634"/>
    </location>
</feature>
<evidence type="ECO:0000256" key="6">
    <source>
        <dbReference type="ARBA" id="ARBA00022723"/>
    </source>
</evidence>
<comment type="subcellular location">
    <subcellularLocation>
        <location evidence="2">Endoplasmic reticulum membrane</location>
        <topology evidence="2">Multi-pass membrane protein</topology>
    </subcellularLocation>
</comment>
<dbReference type="GO" id="GO:0006508">
    <property type="term" value="P:proteolysis"/>
    <property type="evidence" value="ECO:0007669"/>
    <property type="project" value="UniProtKB-KW"/>
</dbReference>
<evidence type="ECO:0000256" key="13">
    <source>
        <dbReference type="ARBA" id="ARBA00023180"/>
    </source>
</evidence>
<dbReference type="SUPFAM" id="SSF53187">
    <property type="entry name" value="Zn-dependent exopeptidases"/>
    <property type="match status" value="1"/>
</dbReference>
<evidence type="ECO:0000313" key="19">
    <source>
        <dbReference type="WBParaSite" id="SRDH1_74160.1"/>
    </source>
</evidence>
<comment type="cofactor">
    <cofactor evidence="1">
        <name>Zn(2+)</name>
        <dbReference type="ChEBI" id="CHEBI:29105"/>
    </cofactor>
</comment>
<feature type="transmembrane region" description="Helical" evidence="14">
    <location>
        <begin position="410"/>
        <end position="426"/>
    </location>
</feature>
<keyword evidence="7" id="KW-0378">Hydrolase</keyword>
<reference evidence="19" key="2">
    <citation type="submission" date="2023-11" db="UniProtKB">
        <authorList>
            <consortium name="WormBaseParasite"/>
        </authorList>
    </citation>
    <scope>IDENTIFICATION</scope>
</reference>
<dbReference type="PANTHER" id="PTHR12147">
    <property type="entry name" value="METALLOPEPTIDASE M28 FAMILY MEMBER"/>
    <property type="match status" value="1"/>
</dbReference>
<comment type="similarity">
    <text evidence="3">Belongs to the peptidase M28 family.</text>
</comment>
<evidence type="ECO:0000256" key="9">
    <source>
        <dbReference type="ARBA" id="ARBA00022833"/>
    </source>
</evidence>
<dbReference type="Gene3D" id="3.40.630.10">
    <property type="entry name" value="Zn peptidases"/>
    <property type="match status" value="1"/>
</dbReference>
<feature type="transmembrane region" description="Helical" evidence="14">
    <location>
        <begin position="456"/>
        <end position="481"/>
    </location>
</feature>
<dbReference type="GO" id="GO:0046872">
    <property type="term" value="F:metal ion binding"/>
    <property type="evidence" value="ECO:0007669"/>
    <property type="project" value="UniProtKB-KW"/>
</dbReference>
<feature type="domain" description="Endoplasmic reticulum metallopeptidase 1-like C-terminal" evidence="16">
    <location>
        <begin position="717"/>
        <end position="996"/>
    </location>
</feature>
<feature type="transmembrane region" description="Helical" evidence="14">
    <location>
        <begin position="433"/>
        <end position="450"/>
    </location>
</feature>